<feature type="domain" description="Partial AB-hydrolase lipase" evidence="8">
    <location>
        <begin position="2"/>
        <end position="59"/>
    </location>
</feature>
<comment type="caution">
    <text evidence="9">The sequence shown here is derived from an EMBL/GenBank/DDBJ whole genome shotgun (WGS) entry which is preliminary data.</text>
</comment>
<evidence type="ECO:0000256" key="3">
    <source>
        <dbReference type="ARBA" id="ARBA00022801"/>
    </source>
</evidence>
<dbReference type="EMBL" id="QDEB01076681">
    <property type="protein sequence ID" value="RZC34791.1"/>
    <property type="molecule type" value="Genomic_DNA"/>
</dbReference>
<comment type="similarity">
    <text evidence="1">Belongs to the AB hydrolase superfamily. Lipase family.</text>
</comment>
<reference evidence="9 10" key="1">
    <citation type="submission" date="2017-03" db="EMBL/GenBank/DDBJ databases">
        <title>Genome of the blue death feigning beetle - Asbolus verrucosus.</title>
        <authorList>
            <person name="Rider S.D."/>
        </authorList>
    </citation>
    <scope>NUCLEOTIDE SEQUENCE [LARGE SCALE GENOMIC DNA]</scope>
    <source>
        <strain evidence="9">Butters</strain>
        <tissue evidence="9">Head and leg muscle</tissue>
    </source>
</reference>
<proteinExistence type="inferred from homology"/>
<dbReference type="Gene3D" id="3.40.50.1820">
    <property type="entry name" value="alpha/beta hydrolase"/>
    <property type="match status" value="1"/>
</dbReference>
<dbReference type="STRING" id="1661398.A0A482VPC3"/>
<keyword evidence="5" id="KW-0443">Lipid metabolism</keyword>
<sequence length="365" mass="40798">PELITKYGYPAEEHHVVTPDGYILTLHRIPHGKNSNTVSNKVVFLQHGLLCSSADWIITGVTHGLGYILADEGYDVWMGNARGNKLSRNHTKWNPDTDAEFWQFSWHEIGAIDLPTMIDYVLETTGQPNLYHVGHSQGTTTFYVMTSMHPEYNAKIKAHFSLAPIAYMNHMTSPLLHIVAFFTGPLDVLASLIGINEFLPSNDFMAMIGDVLCKDGDITQILCTNALFVICGFSPEEMNATILPVLMGHTPAGASVKQLLHYGQEIVSGAFRQYDFGLDNWNHYGQSWPPNYDLSAITAPIYLLYSHNDWMAGEVDVIRLCDGLGDSCKGRFLISDDAFNHLDYLFGIRAPELVYSKLISLMARH</sequence>
<evidence type="ECO:0000259" key="8">
    <source>
        <dbReference type="Pfam" id="PF04083"/>
    </source>
</evidence>
<evidence type="ECO:0000256" key="6">
    <source>
        <dbReference type="ARBA" id="ARBA00023180"/>
    </source>
</evidence>
<feature type="active site" description="Charge relay system" evidence="7">
    <location>
        <position position="309"/>
    </location>
</feature>
<dbReference type="Pfam" id="PF04083">
    <property type="entry name" value="Abhydro_lipase"/>
    <property type="match status" value="1"/>
</dbReference>
<dbReference type="PANTHER" id="PTHR11005">
    <property type="entry name" value="LYSOSOMAL ACID LIPASE-RELATED"/>
    <property type="match status" value="1"/>
</dbReference>
<evidence type="ECO:0000313" key="9">
    <source>
        <dbReference type="EMBL" id="RZC34791.1"/>
    </source>
</evidence>
<keyword evidence="6" id="KW-0325">Glycoprotein</keyword>
<feature type="active site" description="Nucleophile" evidence="7">
    <location>
        <position position="136"/>
    </location>
</feature>
<dbReference type="InterPro" id="IPR006693">
    <property type="entry name" value="AB_hydrolase_lipase"/>
</dbReference>
<gene>
    <name evidence="9" type="ORF">BDFB_011256</name>
</gene>
<evidence type="ECO:0000256" key="7">
    <source>
        <dbReference type="PIRSR" id="PIRSR000862-1"/>
    </source>
</evidence>
<protein>
    <submittedName>
        <fullName evidence="9">Lipase 3</fullName>
    </submittedName>
</protein>
<feature type="non-terminal residue" evidence="9">
    <location>
        <position position="1"/>
    </location>
</feature>
<dbReference type="GO" id="GO:0016042">
    <property type="term" value="P:lipid catabolic process"/>
    <property type="evidence" value="ECO:0007669"/>
    <property type="project" value="UniProtKB-KW"/>
</dbReference>
<name>A0A482VPC3_ASBVE</name>
<evidence type="ECO:0000256" key="4">
    <source>
        <dbReference type="ARBA" id="ARBA00022963"/>
    </source>
</evidence>
<dbReference type="InterPro" id="IPR025483">
    <property type="entry name" value="Lipase_euk"/>
</dbReference>
<keyword evidence="10" id="KW-1185">Reference proteome</keyword>
<dbReference type="AlphaFoldDB" id="A0A482VPC3"/>
<keyword evidence="3" id="KW-0378">Hydrolase</keyword>
<evidence type="ECO:0000256" key="5">
    <source>
        <dbReference type="ARBA" id="ARBA00023098"/>
    </source>
</evidence>
<dbReference type="FunFam" id="3.40.50.1820:FF:000021">
    <property type="entry name" value="Lipase"/>
    <property type="match status" value="1"/>
</dbReference>
<keyword evidence="2" id="KW-0732">Signal</keyword>
<evidence type="ECO:0000256" key="1">
    <source>
        <dbReference type="ARBA" id="ARBA00010701"/>
    </source>
</evidence>
<dbReference type="Proteomes" id="UP000292052">
    <property type="component" value="Unassembled WGS sequence"/>
</dbReference>
<dbReference type="PIRSF" id="PIRSF000862">
    <property type="entry name" value="Steryl_ester_lip"/>
    <property type="match status" value="1"/>
</dbReference>
<feature type="active site" description="Charge relay system" evidence="7">
    <location>
        <position position="341"/>
    </location>
</feature>
<evidence type="ECO:0000256" key="2">
    <source>
        <dbReference type="ARBA" id="ARBA00022729"/>
    </source>
</evidence>
<organism evidence="9 10">
    <name type="scientific">Asbolus verrucosus</name>
    <name type="common">Desert ironclad beetle</name>
    <dbReference type="NCBI Taxonomy" id="1661398"/>
    <lineage>
        <taxon>Eukaryota</taxon>
        <taxon>Metazoa</taxon>
        <taxon>Ecdysozoa</taxon>
        <taxon>Arthropoda</taxon>
        <taxon>Hexapoda</taxon>
        <taxon>Insecta</taxon>
        <taxon>Pterygota</taxon>
        <taxon>Neoptera</taxon>
        <taxon>Endopterygota</taxon>
        <taxon>Coleoptera</taxon>
        <taxon>Polyphaga</taxon>
        <taxon>Cucujiformia</taxon>
        <taxon>Tenebrionidae</taxon>
        <taxon>Pimeliinae</taxon>
        <taxon>Asbolus</taxon>
    </lineage>
</organism>
<dbReference type="GO" id="GO:0016788">
    <property type="term" value="F:hydrolase activity, acting on ester bonds"/>
    <property type="evidence" value="ECO:0007669"/>
    <property type="project" value="InterPro"/>
</dbReference>
<keyword evidence="4" id="KW-0442">Lipid degradation</keyword>
<evidence type="ECO:0000313" key="10">
    <source>
        <dbReference type="Proteomes" id="UP000292052"/>
    </source>
</evidence>
<dbReference type="OrthoDB" id="9974421at2759"/>
<dbReference type="InterPro" id="IPR029058">
    <property type="entry name" value="AB_hydrolase_fold"/>
</dbReference>
<dbReference type="SUPFAM" id="SSF53474">
    <property type="entry name" value="alpha/beta-Hydrolases"/>
    <property type="match status" value="1"/>
</dbReference>
<accession>A0A482VPC3</accession>